<name>A0A3M7S517_BRAPC</name>
<proteinExistence type="predicted"/>
<dbReference type="AlphaFoldDB" id="A0A3M7S517"/>
<evidence type="ECO:0000313" key="1">
    <source>
        <dbReference type="EMBL" id="RNA30688.1"/>
    </source>
</evidence>
<accession>A0A3M7S517</accession>
<dbReference type="EMBL" id="REGN01002056">
    <property type="protein sequence ID" value="RNA30688.1"/>
    <property type="molecule type" value="Genomic_DNA"/>
</dbReference>
<comment type="caution">
    <text evidence="1">The sequence shown here is derived from an EMBL/GenBank/DDBJ whole genome shotgun (WGS) entry which is preliminary data.</text>
</comment>
<keyword evidence="2" id="KW-1185">Reference proteome</keyword>
<evidence type="ECO:0000313" key="2">
    <source>
        <dbReference type="Proteomes" id="UP000276133"/>
    </source>
</evidence>
<sequence length="99" mass="11896">MGSLVNFNLEGLRIVNFLDRVRFETGLCASFFQQIIFSHSEKKIRYLKLFLHKIFGKLKFKIKIKRSKYKLKNKFFPKQLLDMSCQTKKFTWKNKIVSV</sequence>
<protein>
    <submittedName>
        <fullName evidence="1">Uncharacterized protein</fullName>
    </submittedName>
</protein>
<reference evidence="1 2" key="1">
    <citation type="journal article" date="2018" name="Sci. Rep.">
        <title>Genomic signatures of local adaptation to the degree of environmental predictability in rotifers.</title>
        <authorList>
            <person name="Franch-Gras L."/>
            <person name="Hahn C."/>
            <person name="Garcia-Roger E.M."/>
            <person name="Carmona M.J."/>
            <person name="Serra M."/>
            <person name="Gomez A."/>
        </authorList>
    </citation>
    <scope>NUCLEOTIDE SEQUENCE [LARGE SCALE GENOMIC DNA]</scope>
    <source>
        <strain evidence="1">HYR1</strain>
    </source>
</reference>
<dbReference type="Proteomes" id="UP000276133">
    <property type="component" value="Unassembled WGS sequence"/>
</dbReference>
<gene>
    <name evidence="1" type="ORF">BpHYR1_001972</name>
</gene>
<organism evidence="1 2">
    <name type="scientific">Brachionus plicatilis</name>
    <name type="common">Marine rotifer</name>
    <name type="synonym">Brachionus muelleri</name>
    <dbReference type="NCBI Taxonomy" id="10195"/>
    <lineage>
        <taxon>Eukaryota</taxon>
        <taxon>Metazoa</taxon>
        <taxon>Spiralia</taxon>
        <taxon>Gnathifera</taxon>
        <taxon>Rotifera</taxon>
        <taxon>Eurotatoria</taxon>
        <taxon>Monogononta</taxon>
        <taxon>Pseudotrocha</taxon>
        <taxon>Ploima</taxon>
        <taxon>Brachionidae</taxon>
        <taxon>Brachionus</taxon>
    </lineage>
</organism>